<dbReference type="EMBL" id="CAGKOT010000019">
    <property type="protein sequence ID" value="CAB5364088.1"/>
    <property type="molecule type" value="Genomic_DNA"/>
</dbReference>
<protein>
    <submittedName>
        <fullName evidence="1">Uncharacterized protein</fullName>
    </submittedName>
</protein>
<proteinExistence type="predicted"/>
<dbReference type="AlphaFoldDB" id="A0A915Z6U0"/>
<organism evidence="1 2">
    <name type="scientific">Rhizophagus irregularis</name>
    <dbReference type="NCBI Taxonomy" id="588596"/>
    <lineage>
        <taxon>Eukaryota</taxon>
        <taxon>Fungi</taxon>
        <taxon>Fungi incertae sedis</taxon>
        <taxon>Mucoromycota</taxon>
        <taxon>Glomeromycotina</taxon>
        <taxon>Glomeromycetes</taxon>
        <taxon>Glomerales</taxon>
        <taxon>Glomeraceae</taxon>
        <taxon>Rhizophagus</taxon>
    </lineage>
</organism>
<evidence type="ECO:0000313" key="1">
    <source>
        <dbReference type="EMBL" id="CAB5364088.1"/>
    </source>
</evidence>
<sequence>MHHIHFLNQVPLIFKSSGLGRVIEARYSSVSQPLAFNKLVAQEYPSNLVNKILHKANDNLKIKGDRVIKINITNFT</sequence>
<dbReference type="VEuPathDB" id="FungiDB:RhiirFUN_005972"/>
<dbReference type="OrthoDB" id="10272529at2759"/>
<accession>A0A915Z6U0</accession>
<evidence type="ECO:0000313" key="2">
    <source>
        <dbReference type="Proteomes" id="UP000684084"/>
    </source>
</evidence>
<dbReference type="Proteomes" id="UP000684084">
    <property type="component" value="Unassembled WGS sequence"/>
</dbReference>
<name>A0A915Z6U0_9GLOM</name>
<gene>
    <name evidence="1" type="ORF">CHRIB12_LOCUS9806</name>
</gene>
<reference evidence="1" key="1">
    <citation type="submission" date="2020-05" db="EMBL/GenBank/DDBJ databases">
        <authorList>
            <person name="Rincon C."/>
            <person name="Sanders R I."/>
            <person name="Robbins C."/>
            <person name="Chaturvedi A."/>
        </authorList>
    </citation>
    <scope>NUCLEOTIDE SEQUENCE</scope>
    <source>
        <strain evidence="1">CHB12</strain>
    </source>
</reference>
<comment type="caution">
    <text evidence="1">The sequence shown here is derived from an EMBL/GenBank/DDBJ whole genome shotgun (WGS) entry which is preliminary data.</text>
</comment>